<dbReference type="Proteomes" id="UP000003529">
    <property type="component" value="Unassembled WGS sequence"/>
</dbReference>
<proteinExistence type="predicted"/>
<protein>
    <submittedName>
        <fullName evidence="1">Uncharacterized protein</fullName>
    </submittedName>
</protein>
<evidence type="ECO:0000313" key="1">
    <source>
        <dbReference type="EMBL" id="EEP66125.1"/>
    </source>
</evidence>
<keyword evidence="2" id="KW-1185">Reference proteome</keyword>
<dbReference type="HOGENOM" id="CLU_1081157_0_0_9"/>
<sequence length="287" mass="32724">MYYVNALDTYKYYSVWSREKERAMISVFDTNPVVFESNDRTLTISYNGVLCKDANGTVTTDIDFDDVNELYLTRYLNSNSNYSIIFRDHNWKNIEGQDLDTDRKGSNAGHNIRETKAIIAAFARHKLTADFPANLDTLQLPLDYSYMGKREITIKNGVISNGKVDIPINEIRRVVCASNGTISKLLVYKEEKPSSFFKKIFDKCDMKITLNAITLPLLEAIVTRNTGHGIDFSRGNGFDQKDSNYIIIRYLDSGFFLEKDGTAPTEWQKTAAETTAKFNYDVKTLLI</sequence>
<dbReference type="eggNOG" id="ENOG502Z9TG">
    <property type="taxonomic scope" value="Bacteria"/>
</dbReference>
<organism evidence="1 2">
    <name type="scientific">Veillonella dispar ATCC 17748</name>
    <dbReference type="NCBI Taxonomy" id="546273"/>
    <lineage>
        <taxon>Bacteria</taxon>
        <taxon>Bacillati</taxon>
        <taxon>Bacillota</taxon>
        <taxon>Negativicutes</taxon>
        <taxon>Veillonellales</taxon>
        <taxon>Veillonellaceae</taxon>
        <taxon>Veillonella</taxon>
    </lineage>
</organism>
<reference evidence="1" key="1">
    <citation type="submission" date="2009-04" db="EMBL/GenBank/DDBJ databases">
        <authorList>
            <person name="Weinstock G."/>
            <person name="Sodergren E."/>
            <person name="Clifton S."/>
            <person name="Fulton L."/>
            <person name="Fulton B."/>
            <person name="Courtney L."/>
            <person name="Fronick C."/>
            <person name="Harrison M."/>
            <person name="Strong C."/>
            <person name="Farmer C."/>
            <person name="Delahaunty K."/>
            <person name="Markovic C."/>
            <person name="Hall O."/>
            <person name="Minx P."/>
            <person name="Tomlinson C."/>
            <person name="Mitreva M."/>
            <person name="Nelson J."/>
            <person name="Hou S."/>
            <person name="Wollam A."/>
            <person name="Pepin K.H."/>
            <person name="Johnson M."/>
            <person name="Bhonagiri V."/>
            <person name="Nash W.E."/>
            <person name="Warren W."/>
            <person name="Chinwalla A."/>
            <person name="Mardis E.R."/>
            <person name="Wilson R.K."/>
        </authorList>
    </citation>
    <scope>NUCLEOTIDE SEQUENCE [LARGE SCALE GENOMIC DNA]</scope>
    <source>
        <strain evidence="1">ATCC 17748</strain>
    </source>
</reference>
<dbReference type="EMBL" id="ACIK02000004">
    <property type="protein sequence ID" value="EEP66125.1"/>
    <property type="molecule type" value="Genomic_DNA"/>
</dbReference>
<dbReference type="AlphaFoldDB" id="C4FMS2"/>
<gene>
    <name evidence="1" type="ORF">VEIDISOL_00189</name>
</gene>
<name>C4FMS2_9FIRM</name>
<accession>C4FMS2</accession>
<evidence type="ECO:0000313" key="2">
    <source>
        <dbReference type="Proteomes" id="UP000003529"/>
    </source>
</evidence>
<comment type="caution">
    <text evidence="1">The sequence shown here is derived from an EMBL/GenBank/DDBJ whole genome shotgun (WGS) entry which is preliminary data.</text>
</comment>